<dbReference type="Pfam" id="PF24439">
    <property type="entry name" value="DUF7558"/>
    <property type="match status" value="2"/>
</dbReference>
<dbReference type="AlphaFoldDB" id="Q18KW3"/>
<name>Q18KW3_HALWD</name>
<keyword evidence="2" id="KW-1185">Reference proteome</keyword>
<dbReference type="Proteomes" id="UP000001975">
    <property type="component" value="Chromosome"/>
</dbReference>
<dbReference type="EMBL" id="AM180088">
    <property type="protein sequence ID" value="CAK55095.1"/>
    <property type="molecule type" value="Genomic_DNA"/>
</dbReference>
<proteinExistence type="predicted"/>
<evidence type="ECO:0000313" key="2">
    <source>
        <dbReference type="Proteomes" id="UP000001975"/>
    </source>
</evidence>
<dbReference type="KEGG" id="hwa:HQ_3579D"/>
<reference evidence="1 2" key="1">
    <citation type="journal article" date="2006" name="BMC Genomics">
        <title>The genome of the square archaeon Haloquadratum walsbyi: life at the limits of water activity.</title>
        <authorList>
            <person name="Bolhuis H.H."/>
            <person name="Palm P.P."/>
            <person name="Wende A.W."/>
            <person name="Falb M.M."/>
            <person name="Rampp M.M."/>
            <person name="Rodriguez-Valera F.F."/>
            <person name="Pfeiffer F.F."/>
            <person name="Oesterhelt D.D."/>
        </authorList>
    </citation>
    <scope>NUCLEOTIDE SEQUENCE [LARGE SCALE GENOMIC DNA]</scope>
    <source>
        <strain evidence="2">DSM 16790 / HBSQ001</strain>
    </source>
</reference>
<organism evidence="1 2">
    <name type="scientific">Haloquadratum walsbyi (strain DSM 16790 / HBSQ001)</name>
    <dbReference type="NCBI Taxonomy" id="362976"/>
    <lineage>
        <taxon>Archaea</taxon>
        <taxon>Methanobacteriati</taxon>
        <taxon>Methanobacteriota</taxon>
        <taxon>Stenosarchaea group</taxon>
        <taxon>Halobacteria</taxon>
        <taxon>Halobacteriales</taxon>
        <taxon>Haloferacaceae</taxon>
        <taxon>Haloquadratum</taxon>
    </lineage>
</organism>
<dbReference type="STRING" id="362976.HQ_3579D"/>
<evidence type="ECO:0000313" key="1">
    <source>
        <dbReference type="EMBL" id="CAK55095.1"/>
    </source>
</evidence>
<dbReference type="GeneID" id="4193577"/>
<sequence>MQQTLSGCAFCDSPPGSEMGEAHSWGKDERVTPPICVDCAVQERPDPEERDHHTCDGCGLVVDALAASPALPPAASGTFGPAQLTRFRVELGHLEGPLQFCERCNPGGLATYWTRDLEEHLVQEVSK</sequence>
<dbReference type="HOGENOM" id="CLU_150430_0_0_2"/>
<dbReference type="RefSeq" id="WP_011572756.1">
    <property type="nucleotide sequence ID" value="NC_008212.1"/>
</dbReference>
<dbReference type="InterPro" id="IPR055980">
    <property type="entry name" value="DUF7558"/>
</dbReference>
<dbReference type="eggNOG" id="arCOG04515">
    <property type="taxonomic scope" value="Archaea"/>
</dbReference>
<gene>
    <name evidence="1" type="ordered locus">HQ_3579D</name>
</gene>
<accession>Q18KW3</accession>
<protein>
    <submittedName>
        <fullName evidence="1">Uncharacterized protein</fullName>
    </submittedName>
</protein>